<comment type="caution">
    <text evidence="1">The sequence shown here is derived from an EMBL/GenBank/DDBJ whole genome shotgun (WGS) entry which is preliminary data.</text>
</comment>
<name>A0ACC1NEQ0_9HYPO</name>
<sequence>MSAPPSKKPNGPPKSKPNPLRPMRPKPRPNPLVASKRPGQGPASKPAASGPSRLNAQNGSRQSLEELRKQYGGWSEPPPEYPFSDIPIMTTKKALLEGIRYHLMKLTSVRTDGKPIDPTDQDEFARPVTLHRRDARLPPPGRAVKQELPERIPIDEQERERLAQIKAEKEAQRAINQAKIAPVAKEVVPKKPKKQKEERTTFNRGPRTAAAKKESDLRYEEALPWHLEDVDGKNVWPGSYVAALSESNVAFMIDQAVFRMIPLEKWYRFTSKPPFQAFTIDQAEEYMNRKVDVGRWVMKDEEKKTGLQDLEATRRMLYGAGQMIKTESDTFKAASRAEKMEHDEIDMSGDEFQDDDEAPMFERNDDEDTKETKDRIRREQLGANLFGAGDESLVDQELQQQLKEELERQKFGKATRKALIKRDREDIYESDRSEDNPWSSSSDDDSSDEESEEKQDEKKEEEKKDGESKDDKDDKGKVKATSSQGSTTPQGKSKHGDKKNKSLKRAGSPTLSESSGNESSRKKMKKTAATAPGSRSGTPIPHGAARDGQRWVWDLRVMEKPRPAKCPDSTAARKKIKLVGSAKGTPSASRAGSPAPAGASPPSSSGGIEPWEILEKIPDGGITIGELIKPFQNRIGIKPGQMAKKDWIKLLTQTCEYGADKLLRKRK</sequence>
<evidence type="ECO:0000313" key="2">
    <source>
        <dbReference type="Proteomes" id="UP001143910"/>
    </source>
</evidence>
<evidence type="ECO:0000313" key="1">
    <source>
        <dbReference type="EMBL" id="KAJ2977797.1"/>
    </source>
</evidence>
<proteinExistence type="predicted"/>
<keyword evidence="2" id="KW-1185">Reference proteome</keyword>
<reference evidence="1" key="1">
    <citation type="submission" date="2022-08" db="EMBL/GenBank/DDBJ databases">
        <title>Genome Sequence of Lecanicillium fungicola.</title>
        <authorList>
            <person name="Buettner E."/>
        </authorList>
    </citation>
    <scope>NUCLEOTIDE SEQUENCE</scope>
    <source>
        <strain evidence="1">Babe33</strain>
    </source>
</reference>
<organism evidence="1 2">
    <name type="scientific">Zarea fungicola</name>
    <dbReference type="NCBI Taxonomy" id="93591"/>
    <lineage>
        <taxon>Eukaryota</taxon>
        <taxon>Fungi</taxon>
        <taxon>Dikarya</taxon>
        <taxon>Ascomycota</taxon>
        <taxon>Pezizomycotina</taxon>
        <taxon>Sordariomycetes</taxon>
        <taxon>Hypocreomycetidae</taxon>
        <taxon>Hypocreales</taxon>
        <taxon>Cordycipitaceae</taxon>
        <taxon>Zarea</taxon>
    </lineage>
</organism>
<dbReference type="Proteomes" id="UP001143910">
    <property type="component" value="Unassembled WGS sequence"/>
</dbReference>
<gene>
    <name evidence="1" type="ORF">NQ176_g4172</name>
</gene>
<protein>
    <submittedName>
        <fullName evidence="1">Uncharacterized protein</fullName>
    </submittedName>
</protein>
<accession>A0ACC1NEQ0</accession>
<dbReference type="EMBL" id="JANJQO010000437">
    <property type="protein sequence ID" value="KAJ2977797.1"/>
    <property type="molecule type" value="Genomic_DNA"/>
</dbReference>